<dbReference type="PANTHER" id="PTHR33383">
    <property type="entry name" value="MEMBRANE PROTEIN INSERTION EFFICIENCY FACTOR-RELATED"/>
    <property type="match status" value="1"/>
</dbReference>
<dbReference type="AlphaFoldDB" id="A0AAT9G5H3"/>
<dbReference type="InterPro" id="IPR002696">
    <property type="entry name" value="Membr_insert_effic_factor_YidD"/>
</dbReference>
<accession>A0AAT9G5H3</accession>
<dbReference type="NCBIfam" id="TIGR00278">
    <property type="entry name" value="membrane protein insertion efficiency factor YidD"/>
    <property type="match status" value="1"/>
</dbReference>
<name>A0AAT9G5H3_9ENTR</name>
<protein>
    <submittedName>
        <fullName evidence="1">Membrane protein insertion efficiency factor YidD</fullName>
    </submittedName>
</protein>
<dbReference type="PANTHER" id="PTHR33383:SF1">
    <property type="entry name" value="MEMBRANE PROTEIN INSERTION EFFICIENCY FACTOR-RELATED"/>
    <property type="match status" value="1"/>
</dbReference>
<dbReference type="SMART" id="SM01234">
    <property type="entry name" value="Haemolytic"/>
    <property type="match status" value="1"/>
</dbReference>
<dbReference type="Pfam" id="PF01809">
    <property type="entry name" value="YidD"/>
    <property type="match status" value="1"/>
</dbReference>
<reference evidence="1" key="1">
    <citation type="journal article" date="2023" name="Front. Microbiol.">
        <title>Genome analysis of Candidatus Aschnera chinzeii, the bacterial endosymbiont of the blood-sucking bat fly Penicillidia jenynsii (Insecta: Diptera: Nycteribiidae).</title>
        <authorList>
            <person name="Koga R."/>
            <person name="Moriyama M."/>
            <person name="Nozaki T."/>
            <person name="Fukatsu T."/>
        </authorList>
    </citation>
    <scope>NUCLEOTIDE SEQUENCE</scope>
    <source>
        <strain evidence="1">Kw-01</strain>
    </source>
</reference>
<evidence type="ECO:0000313" key="1">
    <source>
        <dbReference type="EMBL" id="BET44925.1"/>
    </source>
</evidence>
<organism evidence="1">
    <name type="scientific">Candidatus Aschnera chinzeii</name>
    <dbReference type="NCBI Taxonomy" id="1485666"/>
    <lineage>
        <taxon>Bacteria</taxon>
        <taxon>Pseudomonadati</taxon>
        <taxon>Pseudomonadota</taxon>
        <taxon>Gammaproteobacteria</taxon>
        <taxon>Enterobacterales</taxon>
        <taxon>Enterobacteriaceae</taxon>
        <taxon>Candidatus Aschnera</taxon>
    </lineage>
</organism>
<dbReference type="EMBL" id="AP028961">
    <property type="protein sequence ID" value="BET44925.1"/>
    <property type="molecule type" value="Genomic_DNA"/>
</dbReference>
<gene>
    <name evidence="1" type="primary">yidD</name>
    <name evidence="1" type="ORF">ACHINZ_6000</name>
</gene>
<reference evidence="1" key="2">
    <citation type="submission" date="2023-10" db="EMBL/GenBank/DDBJ databases">
        <authorList>
            <person name="Koga R."/>
            <person name="Fukatsu T."/>
        </authorList>
    </citation>
    <scope>NUCLEOTIDE SEQUENCE</scope>
    <source>
        <strain evidence="1">Kw-01</strain>
    </source>
</reference>
<sequence length="64" mass="7491">MIGPCCRFYPTCSIYGMEVLQKFGLFNGLWLLIKRLLKCNSMSVGGYDPIPLYKIKKYHKRENN</sequence>
<proteinExistence type="predicted"/>